<sequence length="81" mass="9127">MQASCRLFSQSQSLHSSLTAVGIKVFFVPVVLAELWLVRSLTRKPLSFFSLPHVSTLSCFFTRSWISVRFPASFKCGRATQ</sequence>
<dbReference type="EMBL" id="GBXM01047945">
    <property type="protein sequence ID" value="JAH60632.1"/>
    <property type="molecule type" value="Transcribed_RNA"/>
</dbReference>
<name>A0A0E9U4E2_ANGAN</name>
<organism evidence="2">
    <name type="scientific">Anguilla anguilla</name>
    <name type="common">European freshwater eel</name>
    <name type="synonym">Muraena anguilla</name>
    <dbReference type="NCBI Taxonomy" id="7936"/>
    <lineage>
        <taxon>Eukaryota</taxon>
        <taxon>Metazoa</taxon>
        <taxon>Chordata</taxon>
        <taxon>Craniata</taxon>
        <taxon>Vertebrata</taxon>
        <taxon>Euteleostomi</taxon>
        <taxon>Actinopterygii</taxon>
        <taxon>Neopterygii</taxon>
        <taxon>Teleostei</taxon>
        <taxon>Anguilliformes</taxon>
        <taxon>Anguillidae</taxon>
        <taxon>Anguilla</taxon>
    </lineage>
</organism>
<evidence type="ECO:0000313" key="2">
    <source>
        <dbReference type="EMBL" id="JAH60632.1"/>
    </source>
</evidence>
<reference evidence="2" key="2">
    <citation type="journal article" date="2015" name="Fish Shellfish Immunol.">
        <title>Early steps in the European eel (Anguilla anguilla)-Vibrio vulnificus interaction in the gills: Role of the RtxA13 toxin.</title>
        <authorList>
            <person name="Callol A."/>
            <person name="Pajuelo D."/>
            <person name="Ebbesson L."/>
            <person name="Teles M."/>
            <person name="MacKenzie S."/>
            <person name="Amaro C."/>
        </authorList>
    </citation>
    <scope>NUCLEOTIDE SEQUENCE</scope>
</reference>
<keyword evidence="1" id="KW-0812">Transmembrane</keyword>
<feature type="transmembrane region" description="Helical" evidence="1">
    <location>
        <begin position="20"/>
        <end position="38"/>
    </location>
</feature>
<proteinExistence type="predicted"/>
<reference evidence="2" key="1">
    <citation type="submission" date="2014-11" db="EMBL/GenBank/DDBJ databases">
        <authorList>
            <person name="Amaro Gonzalez C."/>
        </authorList>
    </citation>
    <scope>NUCLEOTIDE SEQUENCE</scope>
</reference>
<protein>
    <submittedName>
        <fullName evidence="2">Uncharacterized protein</fullName>
    </submittedName>
</protein>
<evidence type="ECO:0000256" key="1">
    <source>
        <dbReference type="SAM" id="Phobius"/>
    </source>
</evidence>
<dbReference type="AlphaFoldDB" id="A0A0E9U4E2"/>
<accession>A0A0E9U4E2</accession>
<keyword evidence="1" id="KW-0472">Membrane</keyword>
<keyword evidence="1" id="KW-1133">Transmembrane helix</keyword>